<dbReference type="SUPFAM" id="SSF48695">
    <property type="entry name" value="Multiheme cytochromes"/>
    <property type="match status" value="1"/>
</dbReference>
<sequence>MNIPKKVLLATIVIMTALLVAACGGLFPPDVEEPEVGDEPPVTENGDGAGTGDLTLILSPVHETLGDNCLGCHTDGALIREEKQPNHPLDDTYADCAACHTYEMR</sequence>
<comment type="caution">
    <text evidence="2">The sequence shown here is derived from an EMBL/GenBank/DDBJ whole genome shotgun (WGS) entry which is preliminary data.</text>
</comment>
<dbReference type="AlphaFoldDB" id="A0A1E5G540"/>
<evidence type="ECO:0000313" key="2">
    <source>
        <dbReference type="EMBL" id="OEF98288.1"/>
    </source>
</evidence>
<keyword evidence="3" id="KW-1185">Reference proteome</keyword>
<feature type="region of interest" description="Disordered" evidence="1">
    <location>
        <begin position="29"/>
        <end position="52"/>
    </location>
</feature>
<organism evidence="2 3">
    <name type="scientific">Desulfuribacillus alkaliarsenatis</name>
    <dbReference type="NCBI Taxonomy" id="766136"/>
    <lineage>
        <taxon>Bacteria</taxon>
        <taxon>Bacillati</taxon>
        <taxon>Bacillota</taxon>
        <taxon>Desulfuribacillia</taxon>
        <taxon>Desulfuribacillales</taxon>
        <taxon>Desulfuribacillaceae</taxon>
        <taxon>Desulfuribacillus</taxon>
    </lineage>
</organism>
<dbReference type="PROSITE" id="PS51257">
    <property type="entry name" value="PROKAR_LIPOPROTEIN"/>
    <property type="match status" value="1"/>
</dbReference>
<dbReference type="EMBL" id="MIJE01000001">
    <property type="protein sequence ID" value="OEF98288.1"/>
    <property type="molecule type" value="Genomic_DNA"/>
</dbReference>
<proteinExistence type="predicted"/>
<protein>
    <submittedName>
        <fullName evidence="2">Uncharacterized protein</fullName>
    </submittedName>
</protein>
<dbReference type="Proteomes" id="UP000094296">
    <property type="component" value="Unassembled WGS sequence"/>
</dbReference>
<evidence type="ECO:0000313" key="3">
    <source>
        <dbReference type="Proteomes" id="UP000094296"/>
    </source>
</evidence>
<accession>A0A1E5G540</accession>
<dbReference type="InterPro" id="IPR036280">
    <property type="entry name" value="Multihaem_cyt_sf"/>
</dbReference>
<dbReference type="RefSeq" id="WP_069641780.1">
    <property type="nucleotide sequence ID" value="NZ_MIJE01000001.1"/>
</dbReference>
<gene>
    <name evidence="2" type="ORF">BHF68_01000</name>
</gene>
<reference evidence="2 3" key="1">
    <citation type="submission" date="2016-09" db="EMBL/GenBank/DDBJ databases">
        <title>Draft genome sequence for the type strain of Desulfuribacillus alkaliarsenatis AHT28, an obligately anaerobic, sulfidogenic bacterium isolated from Russian soda lake sediments.</title>
        <authorList>
            <person name="Abin C.A."/>
            <person name="Hollibaugh J.T."/>
        </authorList>
    </citation>
    <scope>NUCLEOTIDE SEQUENCE [LARGE SCALE GENOMIC DNA]</scope>
    <source>
        <strain evidence="2 3">AHT28</strain>
    </source>
</reference>
<evidence type="ECO:0000256" key="1">
    <source>
        <dbReference type="SAM" id="MobiDB-lite"/>
    </source>
</evidence>
<name>A0A1E5G540_9FIRM</name>